<feature type="chain" id="PRO_5025391505" evidence="1">
    <location>
        <begin position="20"/>
        <end position="87"/>
    </location>
</feature>
<accession>A0A6A6U1B2</accession>
<reference evidence="2" key="1">
    <citation type="journal article" date="2020" name="Stud. Mycol.">
        <title>101 Dothideomycetes genomes: a test case for predicting lifestyles and emergence of pathogens.</title>
        <authorList>
            <person name="Haridas S."/>
            <person name="Albert R."/>
            <person name="Binder M."/>
            <person name="Bloem J."/>
            <person name="Labutti K."/>
            <person name="Salamov A."/>
            <person name="Andreopoulos B."/>
            <person name="Baker S."/>
            <person name="Barry K."/>
            <person name="Bills G."/>
            <person name="Bluhm B."/>
            <person name="Cannon C."/>
            <person name="Castanera R."/>
            <person name="Culley D."/>
            <person name="Daum C."/>
            <person name="Ezra D."/>
            <person name="Gonzalez J."/>
            <person name="Henrissat B."/>
            <person name="Kuo A."/>
            <person name="Liang C."/>
            <person name="Lipzen A."/>
            <person name="Lutzoni F."/>
            <person name="Magnuson J."/>
            <person name="Mondo S."/>
            <person name="Nolan M."/>
            <person name="Ohm R."/>
            <person name="Pangilinan J."/>
            <person name="Park H.-J."/>
            <person name="Ramirez L."/>
            <person name="Alfaro M."/>
            <person name="Sun H."/>
            <person name="Tritt A."/>
            <person name="Yoshinaga Y."/>
            <person name="Zwiers L.-H."/>
            <person name="Turgeon B."/>
            <person name="Goodwin S."/>
            <person name="Spatafora J."/>
            <person name="Crous P."/>
            <person name="Grigoriev I."/>
        </authorList>
    </citation>
    <scope>NUCLEOTIDE SEQUENCE</scope>
    <source>
        <strain evidence="2">CBS 115976</strain>
    </source>
</reference>
<name>A0A6A6U1B2_9PEZI</name>
<sequence>MHFNLSIIALLLAPLVVVAKPITEDGTVSLVNQTANGWREDCDNERRRYRHERHRDCERWEREWHEKCIRCGHDGCHREGHSHSECF</sequence>
<evidence type="ECO:0000313" key="3">
    <source>
        <dbReference type="Proteomes" id="UP000799302"/>
    </source>
</evidence>
<proteinExistence type="predicted"/>
<evidence type="ECO:0000313" key="2">
    <source>
        <dbReference type="EMBL" id="KAF2666095.1"/>
    </source>
</evidence>
<keyword evidence="3" id="KW-1185">Reference proteome</keyword>
<evidence type="ECO:0000256" key="1">
    <source>
        <dbReference type="SAM" id="SignalP"/>
    </source>
</evidence>
<dbReference type="Proteomes" id="UP000799302">
    <property type="component" value="Unassembled WGS sequence"/>
</dbReference>
<protein>
    <submittedName>
        <fullName evidence="2">Uncharacterized protein</fullName>
    </submittedName>
</protein>
<gene>
    <name evidence="2" type="ORF">BT63DRAFT_49547</name>
</gene>
<keyword evidence="1" id="KW-0732">Signal</keyword>
<organism evidence="2 3">
    <name type="scientific">Microthyrium microscopicum</name>
    <dbReference type="NCBI Taxonomy" id="703497"/>
    <lineage>
        <taxon>Eukaryota</taxon>
        <taxon>Fungi</taxon>
        <taxon>Dikarya</taxon>
        <taxon>Ascomycota</taxon>
        <taxon>Pezizomycotina</taxon>
        <taxon>Dothideomycetes</taxon>
        <taxon>Dothideomycetes incertae sedis</taxon>
        <taxon>Microthyriales</taxon>
        <taxon>Microthyriaceae</taxon>
        <taxon>Microthyrium</taxon>
    </lineage>
</organism>
<dbReference type="AlphaFoldDB" id="A0A6A6U1B2"/>
<feature type="signal peptide" evidence="1">
    <location>
        <begin position="1"/>
        <end position="19"/>
    </location>
</feature>
<dbReference type="EMBL" id="MU004239">
    <property type="protein sequence ID" value="KAF2666095.1"/>
    <property type="molecule type" value="Genomic_DNA"/>
</dbReference>